<dbReference type="Proteomes" id="UP001597260">
    <property type="component" value="Unassembled WGS sequence"/>
</dbReference>
<accession>A0ABW3Y8Z4</accession>
<comment type="caution">
    <text evidence="2">The sequence shown here is derived from an EMBL/GenBank/DDBJ whole genome shotgun (WGS) entry which is preliminary data.</text>
</comment>
<evidence type="ECO:0000256" key="1">
    <source>
        <dbReference type="SAM" id="MobiDB-lite"/>
    </source>
</evidence>
<dbReference type="EMBL" id="JBHTMP010000004">
    <property type="protein sequence ID" value="MFD1320355.1"/>
    <property type="molecule type" value="Genomic_DNA"/>
</dbReference>
<protein>
    <submittedName>
        <fullName evidence="2">YbaB/EbfC family nucleoid-associated protein</fullName>
    </submittedName>
</protein>
<dbReference type="RefSeq" id="WP_377567266.1">
    <property type="nucleotide sequence ID" value="NZ_JBHTMP010000004.1"/>
</dbReference>
<feature type="region of interest" description="Disordered" evidence="1">
    <location>
        <begin position="94"/>
        <end position="118"/>
    </location>
</feature>
<dbReference type="Pfam" id="PF02575">
    <property type="entry name" value="YbaB_DNA_bd"/>
    <property type="match status" value="1"/>
</dbReference>
<proteinExistence type="predicted"/>
<evidence type="ECO:0000313" key="3">
    <source>
        <dbReference type="Proteomes" id="UP001597260"/>
    </source>
</evidence>
<dbReference type="Gene3D" id="3.30.1310.10">
    <property type="entry name" value="Nucleoid-associated protein YbaB-like domain"/>
    <property type="match status" value="1"/>
</dbReference>
<dbReference type="InterPro" id="IPR036894">
    <property type="entry name" value="YbaB-like_sf"/>
</dbReference>
<reference evidence="3" key="1">
    <citation type="journal article" date="2019" name="Int. J. Syst. Evol. Microbiol.">
        <title>The Global Catalogue of Microorganisms (GCM) 10K type strain sequencing project: providing services to taxonomists for standard genome sequencing and annotation.</title>
        <authorList>
            <consortium name="The Broad Institute Genomics Platform"/>
            <consortium name="The Broad Institute Genome Sequencing Center for Infectious Disease"/>
            <person name="Wu L."/>
            <person name="Ma J."/>
        </authorList>
    </citation>
    <scope>NUCLEOTIDE SEQUENCE [LARGE SCALE GENOMIC DNA]</scope>
    <source>
        <strain evidence="3">JCM 31037</strain>
    </source>
</reference>
<keyword evidence="3" id="KW-1185">Reference proteome</keyword>
<gene>
    <name evidence="2" type="ORF">ACFQ4H_04530</name>
</gene>
<name>A0ABW3Y8Z4_9ACTN</name>
<organism evidence="2 3">
    <name type="scientific">Micromonospora sonneratiae</name>
    <dbReference type="NCBI Taxonomy" id="1184706"/>
    <lineage>
        <taxon>Bacteria</taxon>
        <taxon>Bacillati</taxon>
        <taxon>Actinomycetota</taxon>
        <taxon>Actinomycetes</taxon>
        <taxon>Micromonosporales</taxon>
        <taxon>Micromonosporaceae</taxon>
        <taxon>Micromonospora</taxon>
    </lineage>
</organism>
<sequence length="150" mass="16613">MSDLSFQSILQEMHAEWDSARADLARVQETARNTTGEARSKGRQVSAKVDAEGRLTELKLHGQGYRTMPPIELTKLIMDTVNQAHENARRDLWQSVDGSLPPGTDPQTLADGGDWSTALPTELELPDLIRDVLERGLPTPGTTPTPRREE</sequence>
<dbReference type="SUPFAM" id="SSF82607">
    <property type="entry name" value="YbaB-like"/>
    <property type="match status" value="1"/>
</dbReference>
<dbReference type="InterPro" id="IPR004401">
    <property type="entry name" value="YbaB/EbfC"/>
</dbReference>
<evidence type="ECO:0000313" key="2">
    <source>
        <dbReference type="EMBL" id="MFD1320355.1"/>
    </source>
</evidence>